<dbReference type="InterPro" id="IPR013132">
    <property type="entry name" value="PseI/NeuA/B-like_N"/>
</dbReference>
<gene>
    <name evidence="2" type="primary">neuB</name>
    <name evidence="2" type="ORF">F2Z80_14280</name>
</gene>
<dbReference type="InterPro" id="IPR051690">
    <property type="entry name" value="PseI-like"/>
</dbReference>
<dbReference type="InterPro" id="IPR036732">
    <property type="entry name" value="AFP_Neu5c_C_sf"/>
</dbReference>
<sequence length="357" mass="38971">MTLIIAEAGVNHNGDEKLAFELVDAAHQAGADIVKFQTFKAKNLVTEEAKQADYQVTNTQKQESQLAMLSRLELSYDAHHELVKHCEKLGIEFLSTAFDSESLDFLVNDLGLTRLKLPSGELTNAPLVLEHARTGCDLIVSTGMATLSEIETALGVIAFGYTSDDSATPSVQAFQEAYASNEGQQALKSKVTILHCTTEYPAPMEEINLKAMDTLGRAFDLPAGYSDHSQGITIPIAAVARGAVLIEKHFTLDNNMEGPDHKASLEPKELTAMVSAIRQVEKALGSRVKTPTVSEVKNKAVARKSLVAARDINEGEVFSPENMTIKRPGEGMSPYRYWDMLERTASKAYRAGELILE</sequence>
<dbReference type="Pfam" id="PF03102">
    <property type="entry name" value="NeuB"/>
    <property type="match status" value="1"/>
</dbReference>
<evidence type="ECO:0000313" key="2">
    <source>
        <dbReference type="EMBL" id="KAB0302222.1"/>
    </source>
</evidence>
<dbReference type="Gene3D" id="3.90.1210.10">
    <property type="entry name" value="Antifreeze-like/N-acetylneuraminic acid synthase C-terminal domain"/>
    <property type="match status" value="1"/>
</dbReference>
<dbReference type="InterPro" id="IPR057736">
    <property type="entry name" value="SAF_PseI/NeuA/NeuB"/>
</dbReference>
<feature type="domain" description="AFP-like" evidence="1">
    <location>
        <begin position="305"/>
        <end position="357"/>
    </location>
</feature>
<dbReference type="InterPro" id="IPR020007">
    <property type="entry name" value="NeuB/NeuA"/>
</dbReference>
<dbReference type="GO" id="GO:0047444">
    <property type="term" value="F:N-acylneuraminate-9-phosphate synthase activity"/>
    <property type="evidence" value="ECO:0007669"/>
    <property type="project" value="TreeGrafter"/>
</dbReference>
<comment type="caution">
    <text evidence="2">The sequence shown here is derived from an EMBL/GenBank/DDBJ whole genome shotgun (WGS) entry which is preliminary data.</text>
</comment>
<dbReference type="NCBIfam" id="TIGR03569">
    <property type="entry name" value="NeuB_NnaB"/>
    <property type="match status" value="1"/>
</dbReference>
<dbReference type="Proteomes" id="UP000326687">
    <property type="component" value="Unassembled WGS sequence"/>
</dbReference>
<dbReference type="AlphaFoldDB" id="A0A5N3S7I6"/>
<keyword evidence="2" id="KW-0808">Transferase</keyword>
<dbReference type="Pfam" id="PF08666">
    <property type="entry name" value="SAF"/>
    <property type="match status" value="1"/>
</dbReference>
<protein>
    <submittedName>
        <fullName evidence="2">N-acetylneuraminate synthase</fullName>
        <ecNumber evidence="2">2.5.1.56</ecNumber>
    </submittedName>
</protein>
<dbReference type="RefSeq" id="WP_150896131.1">
    <property type="nucleotide sequence ID" value="NZ_VXDD01000002.1"/>
</dbReference>
<evidence type="ECO:0000259" key="1">
    <source>
        <dbReference type="PROSITE" id="PS50844"/>
    </source>
</evidence>
<dbReference type="PROSITE" id="PS50844">
    <property type="entry name" value="AFP_LIKE"/>
    <property type="match status" value="1"/>
</dbReference>
<dbReference type="GO" id="GO:0050462">
    <property type="term" value="F:N-acetylneuraminate synthase activity"/>
    <property type="evidence" value="ECO:0007669"/>
    <property type="project" value="UniProtKB-EC"/>
</dbReference>
<dbReference type="CDD" id="cd11615">
    <property type="entry name" value="SAF_NeuB_like"/>
    <property type="match status" value="1"/>
</dbReference>
<dbReference type="GO" id="GO:0016051">
    <property type="term" value="P:carbohydrate biosynthetic process"/>
    <property type="evidence" value="ECO:0007669"/>
    <property type="project" value="InterPro"/>
</dbReference>
<dbReference type="Gene3D" id="3.20.20.70">
    <property type="entry name" value="Aldolase class I"/>
    <property type="match status" value="1"/>
</dbReference>
<dbReference type="InterPro" id="IPR013785">
    <property type="entry name" value="Aldolase_TIM"/>
</dbReference>
<dbReference type="PANTHER" id="PTHR42966">
    <property type="entry name" value="N-ACETYLNEURAMINATE SYNTHASE"/>
    <property type="match status" value="1"/>
</dbReference>
<name>A0A5N3S7I6_9VIBR</name>
<dbReference type="PANTHER" id="PTHR42966:SF1">
    <property type="entry name" value="SIALIC ACID SYNTHASE"/>
    <property type="match status" value="1"/>
</dbReference>
<dbReference type="EC" id="2.5.1.56" evidence="2"/>
<dbReference type="InterPro" id="IPR013974">
    <property type="entry name" value="SAF"/>
</dbReference>
<organism evidence="2 3">
    <name type="scientific">Vibrio fortis</name>
    <dbReference type="NCBI Taxonomy" id="212667"/>
    <lineage>
        <taxon>Bacteria</taxon>
        <taxon>Pseudomonadati</taxon>
        <taxon>Pseudomonadota</taxon>
        <taxon>Gammaproteobacteria</taxon>
        <taxon>Vibrionales</taxon>
        <taxon>Vibrionaceae</taxon>
        <taxon>Vibrio</taxon>
    </lineage>
</organism>
<proteinExistence type="predicted"/>
<evidence type="ECO:0000313" key="3">
    <source>
        <dbReference type="Proteomes" id="UP000326687"/>
    </source>
</evidence>
<dbReference type="SUPFAM" id="SSF51269">
    <property type="entry name" value="AFP III-like domain"/>
    <property type="match status" value="1"/>
</dbReference>
<accession>A0A5N3S7I6</accession>
<dbReference type="EMBL" id="VXDD01000002">
    <property type="protein sequence ID" value="KAB0302222.1"/>
    <property type="molecule type" value="Genomic_DNA"/>
</dbReference>
<dbReference type="SUPFAM" id="SSF51569">
    <property type="entry name" value="Aldolase"/>
    <property type="match status" value="1"/>
</dbReference>
<reference evidence="2 3" key="1">
    <citation type="submission" date="2019-09" db="EMBL/GenBank/DDBJ databases">
        <title>Vibrio Fortis S7-72.</title>
        <authorList>
            <person name="Das S.K."/>
        </authorList>
    </citation>
    <scope>NUCLEOTIDE SEQUENCE [LARGE SCALE GENOMIC DNA]</scope>
    <source>
        <strain evidence="2 3">S7-72</strain>
    </source>
</reference>
<dbReference type="InterPro" id="IPR006190">
    <property type="entry name" value="SAF_AFP_Neu5Ac"/>
</dbReference>